<feature type="transmembrane region" description="Helical" evidence="1">
    <location>
        <begin position="7"/>
        <end position="26"/>
    </location>
</feature>
<name>A0ABQ3K1J8_9DEIO</name>
<keyword evidence="3" id="KW-1185">Reference proteome</keyword>
<reference evidence="3" key="1">
    <citation type="journal article" date="2019" name="Int. J. Syst. Evol. Microbiol.">
        <title>The Global Catalogue of Microorganisms (GCM) 10K type strain sequencing project: providing services to taxonomists for standard genome sequencing and annotation.</title>
        <authorList>
            <consortium name="The Broad Institute Genomics Platform"/>
            <consortium name="The Broad Institute Genome Sequencing Center for Infectious Disease"/>
            <person name="Wu L."/>
            <person name="Ma J."/>
        </authorList>
    </citation>
    <scope>NUCLEOTIDE SEQUENCE [LARGE SCALE GENOMIC DNA]</scope>
    <source>
        <strain evidence="3">CGMCC 1.18439</strain>
    </source>
</reference>
<accession>A0ABQ3K1J8</accession>
<keyword evidence="1" id="KW-1133">Transmembrane helix</keyword>
<keyword evidence="1" id="KW-0812">Transmembrane</keyword>
<evidence type="ECO:0000256" key="1">
    <source>
        <dbReference type="SAM" id="Phobius"/>
    </source>
</evidence>
<dbReference type="RefSeq" id="WP_189642151.1">
    <property type="nucleotide sequence ID" value="NZ_BNAL01000004.1"/>
</dbReference>
<sequence>MTPLRTLTAIIFGFAFSLITFAAFYVRGDLGSVFRYLGARGDARRLEAAGGTLEQLAAAQAQVHALADAAADPDFAVRMLPLCLLLGVLTGYAVWRLFGSRAGRAEATDVQERMLLRLAYRRGGRFSLEDVAASSPLTEVQAVQVVQRMKEAGRLRDAGSGLYELV</sequence>
<comment type="caution">
    <text evidence="2">The sequence shown here is derived from an EMBL/GenBank/DDBJ whole genome shotgun (WGS) entry which is preliminary data.</text>
</comment>
<organism evidence="2 3">
    <name type="scientific">Deinococcus piscis</name>
    <dbReference type="NCBI Taxonomy" id="394230"/>
    <lineage>
        <taxon>Bacteria</taxon>
        <taxon>Thermotogati</taxon>
        <taxon>Deinococcota</taxon>
        <taxon>Deinococci</taxon>
        <taxon>Deinococcales</taxon>
        <taxon>Deinococcaceae</taxon>
        <taxon>Deinococcus</taxon>
    </lineage>
</organism>
<keyword evidence="1" id="KW-0472">Membrane</keyword>
<dbReference type="EMBL" id="BNAL01000004">
    <property type="protein sequence ID" value="GHF96526.1"/>
    <property type="molecule type" value="Genomic_DNA"/>
</dbReference>
<protein>
    <recommendedName>
        <fullName evidence="4">MarR family transcriptional regulator</fullName>
    </recommendedName>
</protein>
<dbReference type="Proteomes" id="UP000632154">
    <property type="component" value="Unassembled WGS sequence"/>
</dbReference>
<evidence type="ECO:0000313" key="3">
    <source>
        <dbReference type="Proteomes" id="UP000632154"/>
    </source>
</evidence>
<evidence type="ECO:0008006" key="4">
    <source>
        <dbReference type="Google" id="ProtNLM"/>
    </source>
</evidence>
<feature type="transmembrane region" description="Helical" evidence="1">
    <location>
        <begin position="75"/>
        <end position="95"/>
    </location>
</feature>
<gene>
    <name evidence="2" type="ORF">GCM10017783_05500</name>
</gene>
<evidence type="ECO:0000313" key="2">
    <source>
        <dbReference type="EMBL" id="GHF96526.1"/>
    </source>
</evidence>
<proteinExistence type="predicted"/>